<comment type="caution">
    <text evidence="1">The sequence shown here is derived from an EMBL/GenBank/DDBJ whole genome shotgun (WGS) entry which is preliminary data.</text>
</comment>
<dbReference type="Proteomes" id="UP000293142">
    <property type="component" value="Unassembled WGS sequence"/>
</dbReference>
<dbReference type="EMBL" id="SIRE01000004">
    <property type="protein sequence ID" value="TBL80848.1"/>
    <property type="molecule type" value="Genomic_DNA"/>
</dbReference>
<keyword evidence="2" id="KW-1185">Reference proteome</keyword>
<proteinExistence type="predicted"/>
<dbReference type="OrthoDB" id="2636613at2"/>
<protein>
    <submittedName>
        <fullName evidence="1">Uncharacterized protein</fullName>
    </submittedName>
</protein>
<accession>A0A4Q9DYB8</accession>
<name>A0A4Q9DYB8_9BACL</name>
<sequence>MVEFSFLQEDQVVLIAYHFYKCCFSIRDARTKRILGYADSIVVTNVTFVVRLSGQRRARRDKEKNVHAFVRGRFQRGLQMLGAGDAPLREAYYNPYTTDGFIDRKTAKLLSGAAMARCEGKRVYYWGHLISY</sequence>
<dbReference type="AlphaFoldDB" id="A0A4Q9DYB8"/>
<organism evidence="1 2">
    <name type="scientific">Paenibacillus thalictri</name>
    <dbReference type="NCBI Taxonomy" id="2527873"/>
    <lineage>
        <taxon>Bacteria</taxon>
        <taxon>Bacillati</taxon>
        <taxon>Bacillota</taxon>
        <taxon>Bacilli</taxon>
        <taxon>Bacillales</taxon>
        <taxon>Paenibacillaceae</taxon>
        <taxon>Paenibacillus</taxon>
    </lineage>
</organism>
<reference evidence="1 2" key="1">
    <citation type="submission" date="2019-02" db="EMBL/GenBank/DDBJ databases">
        <title>Paenibacillus sp. nov., isolated from surface-sterilized tissue of Thalictrum simplex L.</title>
        <authorList>
            <person name="Tuo L."/>
        </authorList>
    </citation>
    <scope>NUCLEOTIDE SEQUENCE [LARGE SCALE GENOMIC DNA]</scope>
    <source>
        <strain evidence="1 2">N2SHLJ1</strain>
    </source>
</reference>
<dbReference type="Pfam" id="PF25735">
    <property type="entry name" value="Phage_L5_gp82"/>
    <property type="match status" value="1"/>
</dbReference>
<dbReference type="InterPro" id="IPR058002">
    <property type="entry name" value="Gp82"/>
</dbReference>
<gene>
    <name evidence="1" type="ORF">EYB31_06420</name>
</gene>
<evidence type="ECO:0000313" key="1">
    <source>
        <dbReference type="EMBL" id="TBL80848.1"/>
    </source>
</evidence>
<dbReference type="RefSeq" id="WP_131012452.1">
    <property type="nucleotide sequence ID" value="NZ_SIRE01000004.1"/>
</dbReference>
<evidence type="ECO:0000313" key="2">
    <source>
        <dbReference type="Proteomes" id="UP000293142"/>
    </source>
</evidence>